<keyword evidence="1" id="KW-0472">Membrane</keyword>
<keyword evidence="1" id="KW-1133">Transmembrane helix</keyword>
<dbReference type="InterPro" id="IPR036582">
    <property type="entry name" value="Mao_N_sf"/>
</dbReference>
<dbReference type="AlphaFoldDB" id="A0A2T4U7L8"/>
<accession>A0A2T4U7L8</accession>
<evidence type="ECO:0000259" key="2">
    <source>
        <dbReference type="Pfam" id="PF00188"/>
    </source>
</evidence>
<dbReference type="SUPFAM" id="SSF55797">
    <property type="entry name" value="PR-1-like"/>
    <property type="match status" value="1"/>
</dbReference>
<dbReference type="PANTHER" id="PTHR31157:SF1">
    <property type="entry name" value="SCP DOMAIN-CONTAINING PROTEIN"/>
    <property type="match status" value="1"/>
</dbReference>
<dbReference type="EMBL" id="PZJJ01000007">
    <property type="protein sequence ID" value="PTL39398.1"/>
    <property type="molecule type" value="Genomic_DNA"/>
</dbReference>
<comment type="caution">
    <text evidence="5">The sequence shown here is derived from an EMBL/GenBank/DDBJ whole genome shotgun (WGS) entry which is preliminary data.</text>
</comment>
<dbReference type="Pfam" id="PF07833">
    <property type="entry name" value="Cu_amine_oxidN1"/>
    <property type="match status" value="1"/>
</dbReference>
<dbReference type="InterPro" id="IPR014044">
    <property type="entry name" value="CAP_dom"/>
</dbReference>
<dbReference type="Pfam" id="PF14504">
    <property type="entry name" value="CAP_assoc_N"/>
    <property type="match status" value="1"/>
</dbReference>
<feature type="domain" description="SCP" evidence="2">
    <location>
        <begin position="336"/>
        <end position="451"/>
    </location>
</feature>
<dbReference type="GO" id="GO:0006508">
    <property type="term" value="P:proteolysis"/>
    <property type="evidence" value="ECO:0007669"/>
    <property type="project" value="UniProtKB-KW"/>
</dbReference>
<evidence type="ECO:0000259" key="3">
    <source>
        <dbReference type="Pfam" id="PF07833"/>
    </source>
</evidence>
<feature type="domain" description="Copper amine oxidase-like N-terminal" evidence="3">
    <location>
        <begin position="55"/>
        <end position="146"/>
    </location>
</feature>
<dbReference type="Gene3D" id="3.30.457.10">
    <property type="entry name" value="Copper amine oxidase-like, N-terminal domain"/>
    <property type="match status" value="1"/>
</dbReference>
<feature type="transmembrane region" description="Helical" evidence="1">
    <location>
        <begin position="7"/>
        <end position="24"/>
    </location>
</feature>
<proteinExistence type="predicted"/>
<keyword evidence="6" id="KW-1185">Reference proteome</keyword>
<dbReference type="Gene3D" id="3.40.33.10">
    <property type="entry name" value="CAP"/>
    <property type="match status" value="1"/>
</dbReference>
<dbReference type="InterPro" id="IPR012854">
    <property type="entry name" value="Cu_amine_oxidase-like_N"/>
</dbReference>
<dbReference type="RefSeq" id="WP_107584300.1">
    <property type="nucleotide sequence ID" value="NZ_PZJJ01000007.1"/>
</dbReference>
<name>A0A2T4U7L8_9BACI</name>
<sequence>MRRNQGGGFSTFLFIGVIFFIWLYPFEVTEELRDADSESVETLSTEEIVIEGGKIEDGHTMVSLRELFEAMDVSWEEEEDTIDAEREEERISFTVGETAVFVNEEEEEMETPPVEMEDTVYVPVRFTAEAFDAEVSWLEEESTVLIEDDHREIKVLIEEDESEEATKESDTAETLEVYGVSLGDSQSEVTEAWGDPERVTDSHYSFEWYTYHDDYDNFRKAGIVNGEVAALYTNTNELHSPDNLELETSRNEVRDIFGEPEEAILKGTTRYTQGDTEETDLFRVYDGYLTVYYDVHREDAATAVQLIDEDVEQELSGYYAEGSEELAEDFSRQMFDLVNADRVKFDEEPLEWNDEVARAALGHSEDMAERGYFGHESPEGTSPFDRLDDEGLTYTRAGENIAAGQPSAIMAEQGLMNSEGHRRNILSSQFEELGVGTDFDEEDRPFFTQKFYTR</sequence>
<organism evidence="5 6">
    <name type="scientific">Alkalicoccus saliphilus</name>
    <dbReference type="NCBI Taxonomy" id="200989"/>
    <lineage>
        <taxon>Bacteria</taxon>
        <taxon>Bacillati</taxon>
        <taxon>Bacillota</taxon>
        <taxon>Bacilli</taxon>
        <taxon>Bacillales</taxon>
        <taxon>Bacillaceae</taxon>
        <taxon>Alkalicoccus</taxon>
    </lineage>
</organism>
<evidence type="ECO:0000256" key="1">
    <source>
        <dbReference type="SAM" id="Phobius"/>
    </source>
</evidence>
<dbReference type="PANTHER" id="PTHR31157">
    <property type="entry name" value="SCP DOMAIN-CONTAINING PROTEIN"/>
    <property type="match status" value="1"/>
</dbReference>
<evidence type="ECO:0000259" key="4">
    <source>
        <dbReference type="Pfam" id="PF14504"/>
    </source>
</evidence>
<dbReference type="GO" id="GO:0008233">
    <property type="term" value="F:peptidase activity"/>
    <property type="evidence" value="ECO:0007669"/>
    <property type="project" value="UniProtKB-KW"/>
</dbReference>
<gene>
    <name evidence="5" type="ORF">C6Y45_06095</name>
</gene>
<dbReference type="InterPro" id="IPR035940">
    <property type="entry name" value="CAP_sf"/>
</dbReference>
<dbReference type="Proteomes" id="UP000240509">
    <property type="component" value="Unassembled WGS sequence"/>
</dbReference>
<dbReference type="SUPFAM" id="SSF55383">
    <property type="entry name" value="Copper amine oxidase, domain N"/>
    <property type="match status" value="1"/>
</dbReference>
<dbReference type="OrthoDB" id="9783944at2"/>
<keyword evidence="5" id="KW-0645">Protease</keyword>
<keyword evidence="5" id="KW-0378">Hydrolase</keyword>
<protein>
    <submittedName>
        <fullName evidence="5">Serine protease</fullName>
    </submittedName>
</protein>
<dbReference type="CDD" id="cd05379">
    <property type="entry name" value="CAP_bacterial"/>
    <property type="match status" value="1"/>
</dbReference>
<evidence type="ECO:0000313" key="5">
    <source>
        <dbReference type="EMBL" id="PTL39398.1"/>
    </source>
</evidence>
<dbReference type="Pfam" id="PF00188">
    <property type="entry name" value="CAP"/>
    <property type="match status" value="1"/>
</dbReference>
<keyword evidence="1" id="KW-0812">Transmembrane</keyword>
<dbReference type="InterPro" id="IPR029410">
    <property type="entry name" value="CAP_assoc"/>
</dbReference>
<reference evidence="5 6" key="1">
    <citation type="submission" date="2018-03" db="EMBL/GenBank/DDBJ databases">
        <title>Alkalicoccus saliphilus sp. nov., isolated from a mineral pool.</title>
        <authorList>
            <person name="Zhao B."/>
        </authorList>
    </citation>
    <scope>NUCLEOTIDE SEQUENCE [LARGE SCALE GENOMIC DNA]</scope>
    <source>
        <strain evidence="5 6">6AG</strain>
    </source>
</reference>
<feature type="domain" description="CAP-associated" evidence="4">
    <location>
        <begin position="182"/>
        <end position="318"/>
    </location>
</feature>
<evidence type="ECO:0000313" key="6">
    <source>
        <dbReference type="Proteomes" id="UP000240509"/>
    </source>
</evidence>